<evidence type="ECO:0000259" key="8">
    <source>
        <dbReference type="Pfam" id="PF02687"/>
    </source>
</evidence>
<name>A0A7C9H6K2_9FIRM</name>
<dbReference type="Pfam" id="PF02687">
    <property type="entry name" value="FtsX"/>
    <property type="match status" value="1"/>
</dbReference>
<dbReference type="Proteomes" id="UP000481964">
    <property type="component" value="Unassembled WGS sequence"/>
</dbReference>
<gene>
    <name evidence="9" type="ORF">GKE48_04405</name>
</gene>
<dbReference type="InterPro" id="IPR003838">
    <property type="entry name" value="ABC3_permease_C"/>
</dbReference>
<feature type="domain" description="ABC3 transporter permease C-terminal" evidence="8">
    <location>
        <begin position="248"/>
        <end position="355"/>
    </location>
</feature>
<evidence type="ECO:0000256" key="5">
    <source>
        <dbReference type="ARBA" id="ARBA00023136"/>
    </source>
</evidence>
<keyword evidence="2" id="KW-1003">Cell membrane</keyword>
<proteinExistence type="inferred from homology"/>
<dbReference type="InterPro" id="IPR050250">
    <property type="entry name" value="Macrolide_Exporter_MacB"/>
</dbReference>
<dbReference type="GO" id="GO:0022857">
    <property type="term" value="F:transmembrane transporter activity"/>
    <property type="evidence" value="ECO:0007669"/>
    <property type="project" value="TreeGrafter"/>
</dbReference>
<comment type="caution">
    <text evidence="9">The sequence shown here is derived from an EMBL/GenBank/DDBJ whole genome shotgun (WGS) entry which is preliminary data.</text>
</comment>
<dbReference type="PANTHER" id="PTHR30572:SF4">
    <property type="entry name" value="ABC TRANSPORTER PERMEASE YTRF"/>
    <property type="match status" value="1"/>
</dbReference>
<evidence type="ECO:0000313" key="9">
    <source>
        <dbReference type="EMBL" id="MSC56697.1"/>
    </source>
</evidence>
<feature type="transmembrane region" description="Helical" evidence="7">
    <location>
        <begin position="926"/>
        <end position="947"/>
    </location>
</feature>
<protein>
    <submittedName>
        <fullName evidence="9">FtsX-like permease family protein</fullName>
    </submittedName>
</protein>
<feature type="transmembrane region" description="Helical" evidence="7">
    <location>
        <begin position="247"/>
        <end position="267"/>
    </location>
</feature>
<dbReference type="PANTHER" id="PTHR30572">
    <property type="entry name" value="MEMBRANE COMPONENT OF TRANSPORTER-RELATED"/>
    <property type="match status" value="1"/>
</dbReference>
<comment type="similarity">
    <text evidence="6">Belongs to the ABC-4 integral membrane protein family.</text>
</comment>
<keyword evidence="3 7" id="KW-0812">Transmembrane</keyword>
<dbReference type="RefSeq" id="WP_154300521.1">
    <property type="nucleotide sequence ID" value="NZ_WKRD01000003.1"/>
</dbReference>
<feature type="transmembrane region" description="Helical" evidence="7">
    <location>
        <begin position="288"/>
        <end position="318"/>
    </location>
</feature>
<evidence type="ECO:0000256" key="1">
    <source>
        <dbReference type="ARBA" id="ARBA00004651"/>
    </source>
</evidence>
<keyword evidence="5 7" id="KW-0472">Membrane</keyword>
<reference evidence="9 10" key="1">
    <citation type="journal article" date="2019" name="Nat. Med.">
        <title>A library of human gut bacterial isolates paired with longitudinal multiomics data enables mechanistic microbiome research.</title>
        <authorList>
            <person name="Poyet M."/>
            <person name="Groussin M."/>
            <person name="Gibbons S.M."/>
            <person name="Avila-Pacheco J."/>
            <person name="Jiang X."/>
            <person name="Kearney S.M."/>
            <person name="Perrotta A.R."/>
            <person name="Berdy B."/>
            <person name="Zhao S."/>
            <person name="Lieberman T.D."/>
            <person name="Swanson P.K."/>
            <person name="Smith M."/>
            <person name="Roesemann S."/>
            <person name="Alexander J.E."/>
            <person name="Rich S.A."/>
            <person name="Livny J."/>
            <person name="Vlamakis H."/>
            <person name="Clish C."/>
            <person name="Bullock K."/>
            <person name="Deik A."/>
            <person name="Scott J."/>
            <person name="Pierce K.A."/>
            <person name="Xavier R.J."/>
            <person name="Alm E.J."/>
        </authorList>
    </citation>
    <scope>NUCLEOTIDE SEQUENCE [LARGE SCALE GENOMIC DNA]</scope>
    <source>
        <strain evidence="9 10">BIOML-A1</strain>
    </source>
</reference>
<evidence type="ECO:0000256" key="4">
    <source>
        <dbReference type="ARBA" id="ARBA00022989"/>
    </source>
</evidence>
<evidence type="ECO:0000256" key="7">
    <source>
        <dbReference type="SAM" id="Phobius"/>
    </source>
</evidence>
<dbReference type="AlphaFoldDB" id="A0A7C9H6K2"/>
<evidence type="ECO:0000256" key="3">
    <source>
        <dbReference type="ARBA" id="ARBA00022692"/>
    </source>
</evidence>
<sequence>MNSKIIALTFRGLRRRFKNILRSMVLVVLAFTFVTGVLLLQENMSNWQKADNKKHFGDWFVMYRSKQPEENESIKKHPYTGNVYTAKTVTSVKDRTNLSDIMIGTMSDGFISMGSIALEKGKMPDNDNEAAIDRNSLIRLGQGTDIGDNITLNDKEYTLCGIMNSYTNVWNDGKKLPGIIVTENEADNIATDETYIYAYSLQSFIDEQDYSSIAENLRKESGLKFNFTYNSNVYDYKPWGYAKVNNYIYVFIMLVGITIISYQITMYNKTRKNVRFIQKCLGADKGQIIFMILTENIFILLISAVIGFGIASGTGYVIQALIKYFKNVSFFSIGQYTLIRIILTLVIAVAVSFMSEIITDRLSSLNRKKRTYNFKNVMTEKTFVKTTAKRFKWSDGCFQNIVIRVFSLAMAVITVVCAINCIIAYREYLRITDKPDIVGYAVKETPRSYTVYYDYTASLVKKGDVHTAEQIEKKIPDTWEYSPFQNHSISEYYFNDVKFGDSCMYRNISDDVLNYLKNIDGVDDIIMGYYETARTFTWTGINTDNVGNGISLARSLKSGGADKKYIFAAGYVEPEEDIYNSLNDYAGGNLDYDGFKEGSEVVVFLDVNNSGVYDDSMKDGVTLKLHNYEMVLERNDSYESGDEYINAYNKLLEETIDGYEGQTDTQSIKDYICKNITDQQITEILDVYAETHDNAYIINTYNQYKAGNISKEQLLDASGSDEYYSGVWRSIISQEWWYSQYGFYTYLVPAASTKVVKVVKVTDEIKEKFKYIIPEFGQYTVIGSTQLLHNALDSQNELIKKYLFLDELPDYMKLKMSPNQINIKYNLGSSVMATDNVVSSYLGSAGFAYASYSDEKNQMRQKTIEALMTYGITGIAAIVIYLMVSTIILKGRLERYTERIKLLINTGAERDKIVIICMYECIWQSMWFIVLMPLELLICLVMVRRFVKQL</sequence>
<organism evidence="9 10">
    <name type="scientific">Lachnospira eligens</name>
    <dbReference type="NCBI Taxonomy" id="39485"/>
    <lineage>
        <taxon>Bacteria</taxon>
        <taxon>Bacillati</taxon>
        <taxon>Bacillota</taxon>
        <taxon>Clostridia</taxon>
        <taxon>Lachnospirales</taxon>
        <taxon>Lachnospiraceae</taxon>
        <taxon>Lachnospira</taxon>
    </lineage>
</organism>
<dbReference type="EMBL" id="WKRD01000003">
    <property type="protein sequence ID" value="MSC56697.1"/>
    <property type="molecule type" value="Genomic_DNA"/>
</dbReference>
<feature type="transmembrane region" description="Helical" evidence="7">
    <location>
        <begin position="401"/>
        <end position="425"/>
    </location>
</feature>
<accession>A0A7C9H6K2</accession>
<feature type="transmembrane region" description="Helical" evidence="7">
    <location>
        <begin position="867"/>
        <end position="889"/>
    </location>
</feature>
<evidence type="ECO:0000256" key="2">
    <source>
        <dbReference type="ARBA" id="ARBA00022475"/>
    </source>
</evidence>
<comment type="subcellular location">
    <subcellularLocation>
        <location evidence="1">Cell membrane</location>
        <topology evidence="1">Multi-pass membrane protein</topology>
    </subcellularLocation>
</comment>
<keyword evidence="4 7" id="KW-1133">Transmembrane helix</keyword>
<evidence type="ECO:0000256" key="6">
    <source>
        <dbReference type="ARBA" id="ARBA00038076"/>
    </source>
</evidence>
<feature type="transmembrane region" description="Helical" evidence="7">
    <location>
        <begin position="338"/>
        <end position="359"/>
    </location>
</feature>
<dbReference type="GO" id="GO:0005886">
    <property type="term" value="C:plasma membrane"/>
    <property type="evidence" value="ECO:0007669"/>
    <property type="project" value="UniProtKB-SubCell"/>
</dbReference>
<evidence type="ECO:0000313" key="10">
    <source>
        <dbReference type="Proteomes" id="UP000481964"/>
    </source>
</evidence>
<feature type="transmembrane region" description="Helical" evidence="7">
    <location>
        <begin position="20"/>
        <end position="40"/>
    </location>
</feature>